<evidence type="ECO:0000256" key="1">
    <source>
        <dbReference type="ARBA" id="ARBA00008791"/>
    </source>
</evidence>
<dbReference type="SUPFAM" id="SSF52402">
    <property type="entry name" value="Adenine nucleotide alpha hydrolases-like"/>
    <property type="match status" value="2"/>
</dbReference>
<protein>
    <submittedName>
        <fullName evidence="2">Universal stress protein family protein</fullName>
    </submittedName>
</protein>
<dbReference type="EMBL" id="FWFL01000003">
    <property type="protein sequence ID" value="SLN30677.1"/>
    <property type="molecule type" value="Genomic_DNA"/>
</dbReference>
<accession>A0A1Y5S1T0</accession>
<organism evidence="2 3">
    <name type="scientific">Roseovarius litorisediminis</name>
    <dbReference type="NCBI Taxonomy" id="1312363"/>
    <lineage>
        <taxon>Bacteria</taxon>
        <taxon>Pseudomonadati</taxon>
        <taxon>Pseudomonadota</taxon>
        <taxon>Alphaproteobacteria</taxon>
        <taxon>Rhodobacterales</taxon>
        <taxon>Roseobacteraceae</taxon>
        <taxon>Roseovarius</taxon>
    </lineage>
</organism>
<dbReference type="Proteomes" id="UP000193827">
    <property type="component" value="Unassembled WGS sequence"/>
</dbReference>
<name>A0A1Y5S1T0_9RHOB</name>
<dbReference type="AlphaFoldDB" id="A0A1Y5S1T0"/>
<gene>
    <name evidence="2" type="ORF">PEL8287_01437</name>
</gene>
<dbReference type="RefSeq" id="WP_139837726.1">
    <property type="nucleotide sequence ID" value="NZ_FWFL01000003.1"/>
</dbReference>
<keyword evidence="3" id="KW-1185">Reference proteome</keyword>
<reference evidence="2 3" key="1">
    <citation type="submission" date="2017-03" db="EMBL/GenBank/DDBJ databases">
        <authorList>
            <person name="Afonso C.L."/>
            <person name="Miller P.J."/>
            <person name="Scott M.A."/>
            <person name="Spackman E."/>
            <person name="Goraichik I."/>
            <person name="Dimitrov K.M."/>
            <person name="Suarez D.L."/>
            <person name="Swayne D.E."/>
        </authorList>
    </citation>
    <scope>NUCLEOTIDE SEQUENCE [LARGE SCALE GENOMIC DNA]</scope>
    <source>
        <strain evidence="2 3">CECT 8287</strain>
    </source>
</reference>
<dbReference type="PANTHER" id="PTHR46268:SF15">
    <property type="entry name" value="UNIVERSAL STRESS PROTEIN HP_0031"/>
    <property type="match status" value="1"/>
</dbReference>
<proteinExistence type="inferred from homology"/>
<dbReference type="InterPro" id="IPR006015">
    <property type="entry name" value="Universal_stress_UspA"/>
</dbReference>
<dbReference type="Gene3D" id="3.40.50.12370">
    <property type="match status" value="1"/>
</dbReference>
<dbReference type="PRINTS" id="PR01438">
    <property type="entry name" value="UNVRSLSTRESS"/>
</dbReference>
<dbReference type="OrthoDB" id="5564966at2"/>
<dbReference type="PANTHER" id="PTHR46268">
    <property type="entry name" value="STRESS RESPONSE PROTEIN NHAX"/>
    <property type="match status" value="1"/>
</dbReference>
<sequence>MRIRTILVPFNVARDDKAAFLRVFSVAEALKAHVQVVFVRQDPDEVFVYLGMDVESPSELREYTRKRVEEEGKLAALRSRRHFNAACKDMGLVKSKKPTDSIAASAHWEQEFGEPTEIIPERAKLSDVAVFVGGLARYSRSSRNVLKATVIQSGRPVILVPDAVTAPSFSSITVAWDASPCCVRAVAAALPILAKASRVQIVSITEPHDKAPEPEKLVRFLEWHGIQATADVLPAQGRRVGELILESAATNTSGLVILGGYGHGRYVETVFGGTTSYVIRKSDIPFLLMH</sequence>
<evidence type="ECO:0000313" key="3">
    <source>
        <dbReference type="Proteomes" id="UP000193827"/>
    </source>
</evidence>
<evidence type="ECO:0000313" key="2">
    <source>
        <dbReference type="EMBL" id="SLN30677.1"/>
    </source>
</evidence>
<dbReference type="CDD" id="cd00293">
    <property type="entry name" value="USP-like"/>
    <property type="match status" value="1"/>
</dbReference>
<comment type="similarity">
    <text evidence="1">Belongs to the universal stress protein A family.</text>
</comment>